<dbReference type="AlphaFoldDB" id="A0A6J4N8A6"/>
<protein>
    <recommendedName>
        <fullName evidence="2">DUF4365 domain-containing protein</fullName>
    </recommendedName>
</protein>
<dbReference type="EMBL" id="CADCTV010001081">
    <property type="protein sequence ID" value="CAA9377893.1"/>
    <property type="molecule type" value="Genomic_DNA"/>
</dbReference>
<reference evidence="1" key="1">
    <citation type="submission" date="2020-02" db="EMBL/GenBank/DDBJ databases">
        <authorList>
            <person name="Meier V. D."/>
        </authorList>
    </citation>
    <scope>NUCLEOTIDE SEQUENCE</scope>
    <source>
        <strain evidence="1">AVDCRST_MAG89</strain>
    </source>
</reference>
<sequence length="167" mass="18318">MFEERAVLELKGVKIPESLTPYIDAVAAYALVHVAGLTQFENRRRGRYKLAVATEDGLFVRVGVAGYSSRLAGIERVDSIPELRWPVPVDVVRHARASMTPVLLFLIDTDTRHGRFARLDTLPGPAPGAKSVLVGFTRANMLDPANLERLFAELGTRHQQPAESSAA</sequence>
<name>A0A6J4N8A6_9BACT</name>
<proteinExistence type="predicted"/>
<accession>A0A6J4N8A6</accession>
<evidence type="ECO:0000313" key="1">
    <source>
        <dbReference type="EMBL" id="CAA9377893.1"/>
    </source>
</evidence>
<gene>
    <name evidence="1" type="ORF">AVDCRST_MAG89-5151</name>
</gene>
<evidence type="ECO:0008006" key="2">
    <source>
        <dbReference type="Google" id="ProtNLM"/>
    </source>
</evidence>
<organism evidence="1">
    <name type="scientific">uncultured Gemmatimonadota bacterium</name>
    <dbReference type="NCBI Taxonomy" id="203437"/>
    <lineage>
        <taxon>Bacteria</taxon>
        <taxon>Pseudomonadati</taxon>
        <taxon>Gemmatimonadota</taxon>
        <taxon>environmental samples</taxon>
    </lineage>
</organism>